<keyword evidence="3" id="KW-0143">Chaperone</keyword>
<evidence type="ECO:0000256" key="2">
    <source>
        <dbReference type="ARBA" id="ARBA00022840"/>
    </source>
</evidence>
<keyword evidence="6" id="KW-1185">Reference proteome</keyword>
<dbReference type="GO" id="GO:0140662">
    <property type="term" value="F:ATP-dependent protein folding chaperone"/>
    <property type="evidence" value="ECO:0007669"/>
    <property type="project" value="InterPro"/>
</dbReference>
<feature type="compositionally biased region" description="Pro residues" evidence="4">
    <location>
        <begin position="360"/>
        <end position="370"/>
    </location>
</feature>
<accession>A0A918J1Q8</accession>
<feature type="compositionally biased region" description="Low complexity" evidence="4">
    <location>
        <begin position="276"/>
        <end position="287"/>
    </location>
</feature>
<name>A0A918J1Q8_9ACTN</name>
<feature type="region of interest" description="Disordered" evidence="4">
    <location>
        <begin position="220"/>
        <end position="375"/>
    </location>
</feature>
<dbReference type="SUPFAM" id="SSF53067">
    <property type="entry name" value="Actin-like ATPase domain"/>
    <property type="match status" value="1"/>
</dbReference>
<evidence type="ECO:0000256" key="3">
    <source>
        <dbReference type="ARBA" id="ARBA00023186"/>
    </source>
</evidence>
<sequence length="585" mass="61414">MLGIAIGERIARVGRFGPEGRPTMTVTNLTGADTAADPAAALTALLAGAAGEEAVLGLPASTGREAEAGLRRAAEDAGLRVVRVVPEPVAVALHYGAIAEGVHRTVLVVDQAATTVDLTVLAITPDLTVRVVTTRTEELAGDHALAAMARVLTEAAPDAVLLSGDLYTTPARRADVENLPGARSLTVRCTAPELAVVHGLLLLEDFGLLRVATGPAAATRFPLPLEDPEPRTWPTPVADPEPGYSADGDGPEGSGAATDEVGSRGHEHPPPSRVGPPTATTRPLRATTPDHEAAPRPDHDLPPAPDHGPAPRPDHEPPPAPDHGPAPRTDHGPAPQRGRGPAPRPDRASDRRPAPEPGHDPAPPPAPPSAPALRSVPVTQLQAIRRDDHLLVLWAWPDSALTARVRWRREGTTAGGDGPRDGDIRCQRRVYEHDGGLDLPVGRCAVTLTVEALVPDAALDTEGAASLRIPAEPPIVEYEPSLRRRLTGARTATVTFTARTGCDLPALRIVHGLGRYRPTSTADGTVLHEVPAQRLTAGTPLTVTFPLPGTRGPSWLVCFPVDGPDPEQNPDIDIRPTALHRLRVT</sequence>
<evidence type="ECO:0000256" key="1">
    <source>
        <dbReference type="ARBA" id="ARBA00022741"/>
    </source>
</evidence>
<evidence type="ECO:0000313" key="5">
    <source>
        <dbReference type="EMBL" id="GGW43371.1"/>
    </source>
</evidence>
<dbReference type="Gene3D" id="3.90.640.10">
    <property type="entry name" value="Actin, Chain A, domain 4"/>
    <property type="match status" value="1"/>
</dbReference>
<feature type="compositionally biased region" description="Basic and acidic residues" evidence="4">
    <location>
        <begin position="261"/>
        <end position="270"/>
    </location>
</feature>
<dbReference type="InterPro" id="IPR013126">
    <property type="entry name" value="Hsp_70_fam"/>
</dbReference>
<reference evidence="5" key="1">
    <citation type="journal article" date="2014" name="Int. J. Syst. Evol. Microbiol.">
        <title>Complete genome sequence of Corynebacterium casei LMG S-19264T (=DSM 44701T), isolated from a smear-ripened cheese.</title>
        <authorList>
            <consortium name="US DOE Joint Genome Institute (JGI-PGF)"/>
            <person name="Walter F."/>
            <person name="Albersmeier A."/>
            <person name="Kalinowski J."/>
            <person name="Ruckert C."/>
        </authorList>
    </citation>
    <scope>NUCLEOTIDE SEQUENCE</scope>
    <source>
        <strain evidence="5">JCM 4490</strain>
    </source>
</reference>
<reference evidence="5" key="2">
    <citation type="submission" date="2020-09" db="EMBL/GenBank/DDBJ databases">
        <authorList>
            <person name="Sun Q."/>
            <person name="Ohkuma M."/>
        </authorList>
    </citation>
    <scope>NUCLEOTIDE SEQUENCE</scope>
    <source>
        <strain evidence="5">JCM 4490</strain>
    </source>
</reference>
<feature type="compositionally biased region" description="Basic and acidic residues" evidence="4">
    <location>
        <begin position="344"/>
        <end position="359"/>
    </location>
</feature>
<dbReference type="Gene3D" id="3.30.420.40">
    <property type="match status" value="2"/>
</dbReference>
<feature type="compositionally biased region" description="Low complexity" evidence="4">
    <location>
        <begin position="332"/>
        <end position="341"/>
    </location>
</feature>
<keyword evidence="1" id="KW-0547">Nucleotide-binding</keyword>
<dbReference type="GO" id="GO:0005524">
    <property type="term" value="F:ATP binding"/>
    <property type="evidence" value="ECO:0007669"/>
    <property type="project" value="UniProtKB-KW"/>
</dbReference>
<evidence type="ECO:0000256" key="4">
    <source>
        <dbReference type="SAM" id="MobiDB-lite"/>
    </source>
</evidence>
<feature type="compositionally biased region" description="Pro residues" evidence="4">
    <location>
        <begin position="302"/>
        <end position="311"/>
    </location>
</feature>
<proteinExistence type="predicted"/>
<keyword evidence="2" id="KW-0067">ATP-binding</keyword>
<dbReference type="InterPro" id="IPR043129">
    <property type="entry name" value="ATPase_NBD"/>
</dbReference>
<comment type="caution">
    <text evidence="5">The sequence shown here is derived from an EMBL/GenBank/DDBJ whole genome shotgun (WGS) entry which is preliminary data.</text>
</comment>
<protein>
    <submittedName>
        <fullName evidence="5">Uncharacterized protein</fullName>
    </submittedName>
</protein>
<organism evidence="5 6">
    <name type="scientific">Streptomyces lucensis JCM 4490</name>
    <dbReference type="NCBI Taxonomy" id="1306176"/>
    <lineage>
        <taxon>Bacteria</taxon>
        <taxon>Bacillati</taxon>
        <taxon>Actinomycetota</taxon>
        <taxon>Actinomycetes</taxon>
        <taxon>Kitasatosporales</taxon>
        <taxon>Streptomycetaceae</taxon>
        <taxon>Streptomyces</taxon>
    </lineage>
</organism>
<dbReference type="AlphaFoldDB" id="A0A918J1Q8"/>
<evidence type="ECO:0000313" key="6">
    <source>
        <dbReference type="Proteomes" id="UP000620224"/>
    </source>
</evidence>
<dbReference type="RefSeq" id="WP_190014827.1">
    <property type="nucleotide sequence ID" value="NZ_BMUE01000003.1"/>
</dbReference>
<dbReference type="Proteomes" id="UP000620224">
    <property type="component" value="Unassembled WGS sequence"/>
</dbReference>
<dbReference type="Pfam" id="PF00012">
    <property type="entry name" value="HSP70"/>
    <property type="match status" value="1"/>
</dbReference>
<feature type="compositionally biased region" description="Basic and acidic residues" evidence="4">
    <location>
        <begin position="288"/>
        <end position="301"/>
    </location>
</feature>
<gene>
    <name evidence="5" type="ORF">GCM10010503_19980</name>
</gene>
<dbReference type="EMBL" id="BMUE01000003">
    <property type="protein sequence ID" value="GGW43371.1"/>
    <property type="molecule type" value="Genomic_DNA"/>
</dbReference>